<gene>
    <name evidence="2" type="ORF">D0863_11036</name>
</gene>
<sequence>MKALAETGRMCQTETLTASTQGRTAMNLIAELDDYCQQLESSQSLSCDYRAGPFGVFEATGGIPTETEAPTTGTLPESRAIQDSGAREIAATGLEPTALNEADSLLADVPDCVIPPPHDHPSDSSVEEIEHSISRDQAWGHASFDSNELQLQLQNEFGRIDEPTISTLDWDLPLDFSNENFGRFDFSDLLRPVLPIDNPSAPDASEMDPLTSSSSARRTHSHWSHLLTKAPSLLRRCQTGGVESDPVKQSFWKSFALPSAMRTFADLSVFDTASDISLSIFYSTLANGAFQMQREEDKNAGGSNWLTVASDAEEAAQYFLRSNCSSDAEPLDYQGHLTAQLSLSLASLHRRPEKTMLHLIEAERILRTRRASAAPITLQYRALSHVYTYFRIIMESIYFVTGQRSGSKQGDGSLGSFSVTEHNLGVGLDPDLEKTSDLGYNDIHLDVHGRWQETLYTNIYGVPESFLTLLSQTVKLANGKTNLEKAAANSLYVTDALRRHIKTLERNIWAFPSKGIGTEDTVTERPLISGVHHALTVYFYRHVHKLDAMLLQDSVRKAVDQLGRWLDHLECGSDLTLLVAWAAFVVTCEAATEPLQELALTCLTRAESCSAFFTVRKLSHIAPKVWERRKQSNDWTISWLNIVVED</sequence>
<dbReference type="InterPro" id="IPR021858">
    <property type="entry name" value="Fun_TF"/>
</dbReference>
<evidence type="ECO:0008006" key="4">
    <source>
        <dbReference type="Google" id="ProtNLM"/>
    </source>
</evidence>
<dbReference type="AlphaFoldDB" id="A0A3M7DCY8"/>
<reference evidence="2 3" key="1">
    <citation type="journal article" date="2018" name="BMC Genomics">
        <title>Genomic evidence for intraspecific hybridization in a clonal and extremely halotolerant yeast.</title>
        <authorList>
            <person name="Gostincar C."/>
            <person name="Stajich J.E."/>
            <person name="Zupancic J."/>
            <person name="Zalar P."/>
            <person name="Gunde-Cimerman N."/>
        </authorList>
    </citation>
    <scope>NUCLEOTIDE SEQUENCE [LARGE SCALE GENOMIC DNA]</scope>
    <source>
        <strain evidence="2 3">EXF-2682</strain>
    </source>
</reference>
<proteinExistence type="predicted"/>
<accession>A0A3M7DCY8</accession>
<organism evidence="2 3">
    <name type="scientific">Hortaea werneckii</name>
    <name type="common">Black yeast</name>
    <name type="synonym">Cladosporium werneckii</name>
    <dbReference type="NCBI Taxonomy" id="91943"/>
    <lineage>
        <taxon>Eukaryota</taxon>
        <taxon>Fungi</taxon>
        <taxon>Dikarya</taxon>
        <taxon>Ascomycota</taxon>
        <taxon>Pezizomycotina</taxon>
        <taxon>Dothideomycetes</taxon>
        <taxon>Dothideomycetidae</taxon>
        <taxon>Mycosphaerellales</taxon>
        <taxon>Teratosphaeriaceae</taxon>
        <taxon>Hortaea</taxon>
    </lineage>
</organism>
<evidence type="ECO:0000313" key="2">
    <source>
        <dbReference type="EMBL" id="RMY62191.1"/>
    </source>
</evidence>
<dbReference type="VEuPathDB" id="FungiDB:BTJ68_09727"/>
<dbReference type="Pfam" id="PF11951">
    <property type="entry name" value="Fungal_trans_2"/>
    <property type="match status" value="1"/>
</dbReference>
<comment type="caution">
    <text evidence="2">The sequence shown here is derived from an EMBL/GenBank/DDBJ whole genome shotgun (WGS) entry which is preliminary data.</text>
</comment>
<dbReference type="Proteomes" id="UP000269276">
    <property type="component" value="Unassembled WGS sequence"/>
</dbReference>
<feature type="region of interest" description="Disordered" evidence="1">
    <location>
        <begin position="112"/>
        <end position="132"/>
    </location>
</feature>
<protein>
    <recommendedName>
        <fullName evidence="4">Transcription factor domain-containing protein</fullName>
    </recommendedName>
</protein>
<name>A0A3M7DCY8_HORWE</name>
<dbReference type="OrthoDB" id="5089701at2759"/>
<dbReference type="EMBL" id="QWIP01000503">
    <property type="protein sequence ID" value="RMY62191.1"/>
    <property type="molecule type" value="Genomic_DNA"/>
</dbReference>
<evidence type="ECO:0000256" key="1">
    <source>
        <dbReference type="SAM" id="MobiDB-lite"/>
    </source>
</evidence>
<evidence type="ECO:0000313" key="3">
    <source>
        <dbReference type="Proteomes" id="UP000269276"/>
    </source>
</evidence>
<feature type="compositionally biased region" description="Basic and acidic residues" evidence="1">
    <location>
        <begin position="117"/>
        <end position="132"/>
    </location>
</feature>